<name>A0A255Y9A0_9SPHN</name>
<gene>
    <name evidence="5" type="ORF">CHU93_13600</name>
</gene>
<dbReference type="RefSeq" id="WP_094474700.1">
    <property type="nucleotide sequence ID" value="NZ_NOXT01000121.1"/>
</dbReference>
<organism evidence="5 6">
    <name type="scientific">Sandarakinorhabdus cyanobacteriorum</name>
    <dbReference type="NCBI Taxonomy" id="1981098"/>
    <lineage>
        <taxon>Bacteria</taxon>
        <taxon>Pseudomonadati</taxon>
        <taxon>Pseudomonadota</taxon>
        <taxon>Alphaproteobacteria</taxon>
        <taxon>Sphingomonadales</taxon>
        <taxon>Sphingosinicellaceae</taxon>
        <taxon>Sandarakinorhabdus</taxon>
    </lineage>
</organism>
<dbReference type="InterPro" id="IPR010099">
    <property type="entry name" value="SDR39U1"/>
</dbReference>
<feature type="transmembrane region" description="Helical" evidence="2">
    <location>
        <begin position="104"/>
        <end position="121"/>
    </location>
</feature>
<evidence type="ECO:0000259" key="3">
    <source>
        <dbReference type="Pfam" id="PF01370"/>
    </source>
</evidence>
<dbReference type="SUPFAM" id="SSF51735">
    <property type="entry name" value="NAD(P)-binding Rossmann-fold domains"/>
    <property type="match status" value="1"/>
</dbReference>
<evidence type="ECO:0000256" key="2">
    <source>
        <dbReference type="SAM" id="Phobius"/>
    </source>
</evidence>
<dbReference type="AlphaFoldDB" id="A0A255Y9A0"/>
<feature type="transmembrane region" description="Helical" evidence="2">
    <location>
        <begin position="65"/>
        <end position="83"/>
    </location>
</feature>
<dbReference type="OrthoDB" id="9801056at2"/>
<proteinExistence type="inferred from homology"/>
<dbReference type="Gene3D" id="3.40.50.720">
    <property type="entry name" value="NAD(P)-binding Rossmann-like Domain"/>
    <property type="match status" value="1"/>
</dbReference>
<keyword evidence="6" id="KW-1185">Reference proteome</keyword>
<evidence type="ECO:0000313" key="6">
    <source>
        <dbReference type="Proteomes" id="UP000216991"/>
    </source>
</evidence>
<dbReference type="PANTHER" id="PTHR11092:SF0">
    <property type="entry name" value="EPIMERASE FAMILY PROTEIN SDR39U1"/>
    <property type="match status" value="1"/>
</dbReference>
<feature type="domain" description="DUF1731" evidence="4">
    <location>
        <begin position="428"/>
        <end position="473"/>
    </location>
</feature>
<dbReference type="NCBIfam" id="TIGR01777">
    <property type="entry name" value="yfcH"/>
    <property type="match status" value="1"/>
</dbReference>
<sequence>MTDTLWTLLFVQMAMGGFDTLWHHEGTERLAWRPGQRIELWLHGVRNLAYALLFLALGLTVPHGLWAVALLALLAGELLITLWDFVEEDRSRTLPASERITHTLLTLNYGALLALLLPWLWRNTGQPSALLPADHGVAGWLCALAAAGVVVSGLRDIAAARRCRRLVDAPAAGLAAALPGRQHLLVTGGTGFIGRRLVAALVAAGHDVTILSRAGTVAPVAGTGRVRTVTDLAGIGRDCRIDAIVNLAGEPISDQPWTRSKRIRIIRSRLAVTRAVTALIARLDHQPAVLVSGSAIGIYGLQGDEYLDENAPGRPCFSARVCRNWEAAAARSGIRTVALRTGLVLDRSGGLLARLLAPFEYGLGGRLGHGRQWMSWIHRDDLVRLIIHAIANKQVSGPMNAVAPHPVTNIEFTRTLAQLLRRPAILPVPAGPVTALLGDFAHELLFNGQRVHPAKALASGFRFRHPSLAGALAVITGQPDPQRAALSAAAQSLATI</sequence>
<comment type="similarity">
    <text evidence="1">Belongs to the NAD(P)-dependent epimerase/dehydratase family. SDR39U1 subfamily.</text>
</comment>
<evidence type="ECO:0000259" key="4">
    <source>
        <dbReference type="Pfam" id="PF08338"/>
    </source>
</evidence>
<accession>A0A255Y9A0</accession>
<evidence type="ECO:0000256" key="1">
    <source>
        <dbReference type="ARBA" id="ARBA00009353"/>
    </source>
</evidence>
<feature type="transmembrane region" description="Helical" evidence="2">
    <location>
        <begin position="137"/>
        <end position="155"/>
    </location>
</feature>
<dbReference type="InterPro" id="IPR036291">
    <property type="entry name" value="NAD(P)-bd_dom_sf"/>
</dbReference>
<dbReference type="InterPro" id="IPR013549">
    <property type="entry name" value="DUF1731"/>
</dbReference>
<dbReference type="PANTHER" id="PTHR11092">
    <property type="entry name" value="SUGAR NUCLEOTIDE EPIMERASE RELATED"/>
    <property type="match status" value="1"/>
</dbReference>
<comment type="caution">
    <text evidence="5">The sequence shown here is derived from an EMBL/GenBank/DDBJ whole genome shotgun (WGS) entry which is preliminary data.</text>
</comment>
<feature type="domain" description="NAD-dependent epimerase/dehydratase" evidence="3">
    <location>
        <begin position="185"/>
        <end position="394"/>
    </location>
</feature>
<dbReference type="InterPro" id="IPR001509">
    <property type="entry name" value="Epimerase_deHydtase"/>
</dbReference>
<dbReference type="EMBL" id="NOXT01000121">
    <property type="protein sequence ID" value="OYQ25751.1"/>
    <property type="molecule type" value="Genomic_DNA"/>
</dbReference>
<dbReference type="Proteomes" id="UP000216991">
    <property type="component" value="Unassembled WGS sequence"/>
</dbReference>
<reference evidence="5 6" key="1">
    <citation type="submission" date="2017-07" db="EMBL/GenBank/DDBJ databases">
        <title>Sandarakinorhabdus cyanobacteriorum sp. nov., a novel bacterium isolated from cyanobacterial aggregates in a eutrophic lake.</title>
        <authorList>
            <person name="Cai H."/>
        </authorList>
    </citation>
    <scope>NUCLEOTIDE SEQUENCE [LARGE SCALE GENOMIC DNA]</scope>
    <source>
        <strain evidence="5 6">TH057</strain>
    </source>
</reference>
<dbReference type="Pfam" id="PF08338">
    <property type="entry name" value="DUF1731"/>
    <property type="match status" value="1"/>
</dbReference>
<keyword evidence="2" id="KW-0812">Transmembrane</keyword>
<keyword evidence="2" id="KW-1133">Transmembrane helix</keyword>
<protein>
    <submittedName>
        <fullName evidence="5">TIGR01777 family protein</fullName>
    </submittedName>
</protein>
<evidence type="ECO:0000313" key="5">
    <source>
        <dbReference type="EMBL" id="OYQ25751.1"/>
    </source>
</evidence>
<dbReference type="Pfam" id="PF01370">
    <property type="entry name" value="Epimerase"/>
    <property type="match status" value="1"/>
</dbReference>
<keyword evidence="2" id="KW-0472">Membrane</keyword>